<feature type="transmembrane region" description="Helical" evidence="1">
    <location>
        <begin position="40"/>
        <end position="62"/>
    </location>
</feature>
<keyword evidence="1" id="KW-0812">Transmembrane</keyword>
<proteinExistence type="predicted"/>
<comment type="caution">
    <text evidence="2">The sequence shown here is derived from an EMBL/GenBank/DDBJ whole genome shotgun (WGS) entry which is preliminary data.</text>
</comment>
<keyword evidence="3" id="KW-1185">Reference proteome</keyword>
<name>A0A5B2X8N3_9PSEU</name>
<sequence length="247" mass="27118">MVPLLVLLALGVVVASPLALRALDDGSHVDWARLSNIGQTYGAVSAMIAVIALSGVAASLVIQNREAKAARKSALRGLHTDLMRMALDEPLYMDCLGPYLTPSFDTERQHTYVNLLVAHWYAAYEIGETTEAELRASALGVFTGMPGRRFWQSARDFWATAYPDRRSLRFFHILDEAYLEAVQRPAVPGEPGLGHRTVRPPHPVVERRWLACLAAAGCGAAAPIALLAARRALRSRRARRSTPRARQ</sequence>
<organism evidence="2 3">
    <name type="scientific">Solihabitans fulvus</name>
    <dbReference type="NCBI Taxonomy" id="1892852"/>
    <lineage>
        <taxon>Bacteria</taxon>
        <taxon>Bacillati</taxon>
        <taxon>Actinomycetota</taxon>
        <taxon>Actinomycetes</taxon>
        <taxon>Pseudonocardiales</taxon>
        <taxon>Pseudonocardiaceae</taxon>
        <taxon>Solihabitans</taxon>
    </lineage>
</organism>
<evidence type="ECO:0000313" key="3">
    <source>
        <dbReference type="Proteomes" id="UP000323454"/>
    </source>
</evidence>
<dbReference type="InterPro" id="IPR045728">
    <property type="entry name" value="DUF6082"/>
</dbReference>
<keyword evidence="1" id="KW-0472">Membrane</keyword>
<accession>A0A5B2X8N3</accession>
<dbReference type="Pfam" id="PF19560">
    <property type="entry name" value="DUF6082"/>
    <property type="match status" value="1"/>
</dbReference>
<keyword evidence="1" id="KW-1133">Transmembrane helix</keyword>
<protein>
    <submittedName>
        <fullName evidence="2">Uncharacterized protein</fullName>
    </submittedName>
</protein>
<reference evidence="2 3" key="2">
    <citation type="submission" date="2019-09" db="EMBL/GenBank/DDBJ databases">
        <authorList>
            <person name="Jin C."/>
        </authorList>
    </citation>
    <scope>NUCLEOTIDE SEQUENCE [LARGE SCALE GENOMIC DNA]</scope>
    <source>
        <strain evidence="2 3">AN110305</strain>
    </source>
</reference>
<reference evidence="2 3" key="1">
    <citation type="submission" date="2019-09" db="EMBL/GenBank/DDBJ databases">
        <title>Goodfellowia gen. nov., a new genus of the Pseudonocardineae related to Actinoalloteichus, containing Goodfellowia coeruleoviolacea gen. nov., comb. nov. gen. nov., comb. nov.</title>
        <authorList>
            <person name="Labeda D."/>
        </authorList>
    </citation>
    <scope>NUCLEOTIDE SEQUENCE [LARGE SCALE GENOMIC DNA]</scope>
    <source>
        <strain evidence="2 3">AN110305</strain>
    </source>
</reference>
<dbReference type="Proteomes" id="UP000323454">
    <property type="component" value="Unassembled WGS sequence"/>
</dbReference>
<dbReference type="EMBL" id="VUOB01000038">
    <property type="protein sequence ID" value="KAA2259513.1"/>
    <property type="molecule type" value="Genomic_DNA"/>
</dbReference>
<evidence type="ECO:0000313" key="2">
    <source>
        <dbReference type="EMBL" id="KAA2259513.1"/>
    </source>
</evidence>
<evidence type="ECO:0000256" key="1">
    <source>
        <dbReference type="SAM" id="Phobius"/>
    </source>
</evidence>
<dbReference type="OrthoDB" id="4171124at2"/>
<gene>
    <name evidence="2" type="ORF">F0L68_21540</name>
</gene>
<dbReference type="AlphaFoldDB" id="A0A5B2X8N3"/>
<dbReference type="RefSeq" id="WP_149851426.1">
    <property type="nucleotide sequence ID" value="NZ_VUOB01000038.1"/>
</dbReference>